<evidence type="ECO:0000256" key="1">
    <source>
        <dbReference type="SAM" id="MobiDB-lite"/>
    </source>
</evidence>
<accession>A0A4C1VUI6</accession>
<dbReference type="OrthoDB" id="7487068at2759"/>
<evidence type="ECO:0000313" key="3">
    <source>
        <dbReference type="Proteomes" id="UP000299102"/>
    </source>
</evidence>
<organism evidence="2 3">
    <name type="scientific">Eumeta variegata</name>
    <name type="common">Bagworm moth</name>
    <name type="synonym">Eumeta japonica</name>
    <dbReference type="NCBI Taxonomy" id="151549"/>
    <lineage>
        <taxon>Eukaryota</taxon>
        <taxon>Metazoa</taxon>
        <taxon>Ecdysozoa</taxon>
        <taxon>Arthropoda</taxon>
        <taxon>Hexapoda</taxon>
        <taxon>Insecta</taxon>
        <taxon>Pterygota</taxon>
        <taxon>Neoptera</taxon>
        <taxon>Endopterygota</taxon>
        <taxon>Lepidoptera</taxon>
        <taxon>Glossata</taxon>
        <taxon>Ditrysia</taxon>
        <taxon>Tineoidea</taxon>
        <taxon>Psychidae</taxon>
        <taxon>Oiketicinae</taxon>
        <taxon>Eumeta</taxon>
    </lineage>
</organism>
<proteinExistence type="predicted"/>
<reference evidence="2 3" key="1">
    <citation type="journal article" date="2019" name="Commun. Biol.">
        <title>The bagworm genome reveals a unique fibroin gene that provides high tensile strength.</title>
        <authorList>
            <person name="Kono N."/>
            <person name="Nakamura H."/>
            <person name="Ohtoshi R."/>
            <person name="Tomita M."/>
            <person name="Numata K."/>
            <person name="Arakawa K."/>
        </authorList>
    </citation>
    <scope>NUCLEOTIDE SEQUENCE [LARGE SCALE GENOMIC DNA]</scope>
</reference>
<sequence>MVLVILDRNDQAREIFKKLCRVCGLSGVVVEEPYKRGMPGQCHRYQLYGHAAANRFAQPRCVKCLVPHWTKDCERTKESGGRPSCCNCGQEHTANYGRCSVAPKPKPLKFKAINRTNPSVIKNLNGSQFPPLHQPNRPATKADSKNTSETAGRRISRPAPPLLTNGRSRFHGLSSNLYRRLTLGSYQVKRRVVPGPKRPHWGRTLIL</sequence>
<protein>
    <submittedName>
        <fullName evidence="2">Nucleic-acid-binding protein from transposon X-element</fullName>
    </submittedName>
</protein>
<feature type="region of interest" description="Disordered" evidence="1">
    <location>
        <begin position="121"/>
        <end position="170"/>
    </location>
</feature>
<dbReference type="AlphaFoldDB" id="A0A4C1VUI6"/>
<evidence type="ECO:0000313" key="2">
    <source>
        <dbReference type="EMBL" id="GBP41485.1"/>
    </source>
</evidence>
<dbReference type="EMBL" id="BGZK01000400">
    <property type="protein sequence ID" value="GBP41485.1"/>
    <property type="molecule type" value="Genomic_DNA"/>
</dbReference>
<dbReference type="Proteomes" id="UP000299102">
    <property type="component" value="Unassembled WGS sequence"/>
</dbReference>
<keyword evidence="3" id="KW-1185">Reference proteome</keyword>
<gene>
    <name evidence="2" type="primary">ORF1</name>
    <name evidence="2" type="ORF">EVAR_24403_1</name>
</gene>
<name>A0A4C1VUI6_EUMVA</name>
<comment type="caution">
    <text evidence="2">The sequence shown here is derived from an EMBL/GenBank/DDBJ whole genome shotgun (WGS) entry which is preliminary data.</text>
</comment>